<keyword evidence="5 13" id="KW-0489">Methyltransferase</keyword>
<dbReference type="InterPro" id="IPR014048">
    <property type="entry name" value="MethylDNA_cys_MeTrfase_DNA-bd"/>
</dbReference>
<evidence type="ECO:0000256" key="4">
    <source>
        <dbReference type="ARBA" id="ARBA00015377"/>
    </source>
</evidence>
<accession>A0AAW2YQQ6</accession>
<sequence length="143" mass="16321">MPKETSRQDFINPKTNTKITPLQWEIYEAVRKVPEGKISTYKEVSTYLKTSPRAVGQAMKKNPFGPHPVPCHRIIASNYYIGGFNGKWGNNDKVAYLRREGLNINEDGFVQDEDVLFKDFNLQDGSNIKDLVEEQRLKLSTAS</sequence>
<protein>
    <recommendedName>
        <fullName evidence="4">Methylated-DNA--protein-cysteine methyltransferase</fullName>
        <ecNumber evidence="3">2.1.1.63</ecNumber>
    </recommendedName>
    <alternativeName>
        <fullName evidence="9">6-O-methylguanine-DNA methyltransferase</fullName>
    </alternativeName>
    <alternativeName>
        <fullName evidence="10">O-6-methylguanine-DNA-alkyltransferase</fullName>
    </alternativeName>
</protein>
<gene>
    <name evidence="13" type="ORF">AKO1_007590</name>
</gene>
<dbReference type="AlphaFoldDB" id="A0AAW2YQQ6"/>
<evidence type="ECO:0000256" key="8">
    <source>
        <dbReference type="ARBA" id="ARBA00023204"/>
    </source>
</evidence>
<dbReference type="GO" id="GO:0006281">
    <property type="term" value="P:DNA repair"/>
    <property type="evidence" value="ECO:0007669"/>
    <property type="project" value="UniProtKB-KW"/>
</dbReference>
<organism evidence="13 14">
    <name type="scientific">Acrasis kona</name>
    <dbReference type="NCBI Taxonomy" id="1008807"/>
    <lineage>
        <taxon>Eukaryota</taxon>
        <taxon>Discoba</taxon>
        <taxon>Heterolobosea</taxon>
        <taxon>Tetramitia</taxon>
        <taxon>Eutetramitia</taxon>
        <taxon>Acrasidae</taxon>
        <taxon>Acrasis</taxon>
    </lineage>
</organism>
<dbReference type="GO" id="GO:0032259">
    <property type="term" value="P:methylation"/>
    <property type="evidence" value="ECO:0007669"/>
    <property type="project" value="UniProtKB-KW"/>
</dbReference>
<dbReference type="Pfam" id="PF01035">
    <property type="entry name" value="DNA_binding_1"/>
    <property type="match status" value="1"/>
</dbReference>
<evidence type="ECO:0000256" key="6">
    <source>
        <dbReference type="ARBA" id="ARBA00022679"/>
    </source>
</evidence>
<evidence type="ECO:0000256" key="1">
    <source>
        <dbReference type="ARBA" id="ARBA00001286"/>
    </source>
</evidence>
<evidence type="ECO:0000256" key="3">
    <source>
        <dbReference type="ARBA" id="ARBA00011918"/>
    </source>
</evidence>
<evidence type="ECO:0000256" key="2">
    <source>
        <dbReference type="ARBA" id="ARBA00008711"/>
    </source>
</evidence>
<evidence type="ECO:0000256" key="9">
    <source>
        <dbReference type="ARBA" id="ARBA00030795"/>
    </source>
</evidence>
<dbReference type="Proteomes" id="UP001431209">
    <property type="component" value="Unassembled WGS sequence"/>
</dbReference>
<comment type="catalytic activity">
    <reaction evidence="1">
        <text>a 4-O-methyl-thymidine in DNA + L-cysteinyl-[protein] = a thymidine in DNA + S-methyl-L-cysteinyl-[protein]</text>
        <dbReference type="Rhea" id="RHEA:53428"/>
        <dbReference type="Rhea" id="RHEA-COMP:10131"/>
        <dbReference type="Rhea" id="RHEA-COMP:10132"/>
        <dbReference type="Rhea" id="RHEA-COMP:13555"/>
        <dbReference type="Rhea" id="RHEA-COMP:13556"/>
        <dbReference type="ChEBI" id="CHEBI:29950"/>
        <dbReference type="ChEBI" id="CHEBI:82612"/>
        <dbReference type="ChEBI" id="CHEBI:137386"/>
        <dbReference type="ChEBI" id="CHEBI:137387"/>
        <dbReference type="EC" id="2.1.1.63"/>
    </reaction>
</comment>
<dbReference type="SUPFAM" id="SSF46767">
    <property type="entry name" value="Methylated DNA-protein cysteine methyltransferase, C-terminal domain"/>
    <property type="match status" value="1"/>
</dbReference>
<proteinExistence type="inferred from homology"/>
<evidence type="ECO:0000256" key="11">
    <source>
        <dbReference type="ARBA" id="ARBA00049348"/>
    </source>
</evidence>
<evidence type="ECO:0000256" key="10">
    <source>
        <dbReference type="ARBA" id="ARBA00031621"/>
    </source>
</evidence>
<evidence type="ECO:0000256" key="7">
    <source>
        <dbReference type="ARBA" id="ARBA00022763"/>
    </source>
</evidence>
<dbReference type="Gene3D" id="1.10.10.10">
    <property type="entry name" value="Winged helix-like DNA-binding domain superfamily/Winged helix DNA-binding domain"/>
    <property type="match status" value="1"/>
</dbReference>
<dbReference type="CDD" id="cd06445">
    <property type="entry name" value="ATase"/>
    <property type="match status" value="1"/>
</dbReference>
<evidence type="ECO:0000313" key="14">
    <source>
        <dbReference type="Proteomes" id="UP001431209"/>
    </source>
</evidence>
<keyword evidence="7" id="KW-0227">DNA damage</keyword>
<feature type="domain" description="Methylated-DNA-[protein]-cysteine S-methyltransferase DNA binding" evidence="12">
    <location>
        <begin position="22"/>
        <end position="101"/>
    </location>
</feature>
<evidence type="ECO:0000259" key="12">
    <source>
        <dbReference type="Pfam" id="PF01035"/>
    </source>
</evidence>
<dbReference type="NCBIfam" id="TIGR00589">
    <property type="entry name" value="ogt"/>
    <property type="match status" value="1"/>
</dbReference>
<reference evidence="13 14" key="1">
    <citation type="submission" date="2024-03" db="EMBL/GenBank/DDBJ databases">
        <title>The Acrasis kona genome and developmental transcriptomes reveal deep origins of eukaryotic multicellular pathways.</title>
        <authorList>
            <person name="Sheikh S."/>
            <person name="Fu C.-J."/>
            <person name="Brown M.W."/>
            <person name="Baldauf S.L."/>
        </authorList>
    </citation>
    <scope>NUCLEOTIDE SEQUENCE [LARGE SCALE GENOMIC DNA]</scope>
    <source>
        <strain evidence="13 14">ATCC MYA-3509</strain>
    </source>
</reference>
<dbReference type="InterPro" id="IPR001497">
    <property type="entry name" value="MethylDNA_cys_MeTrfase_AS"/>
</dbReference>
<comment type="similarity">
    <text evidence="2">Belongs to the MGMT family.</text>
</comment>
<dbReference type="InterPro" id="IPR036217">
    <property type="entry name" value="MethylDNA_cys_MeTrfase_DNAb"/>
</dbReference>
<dbReference type="GO" id="GO:0003908">
    <property type="term" value="F:methylated-DNA-[protein]-cysteine S-methyltransferase activity"/>
    <property type="evidence" value="ECO:0007669"/>
    <property type="project" value="UniProtKB-EC"/>
</dbReference>
<comment type="caution">
    <text evidence="13">The sequence shown here is derived from an EMBL/GenBank/DDBJ whole genome shotgun (WGS) entry which is preliminary data.</text>
</comment>
<evidence type="ECO:0000313" key="13">
    <source>
        <dbReference type="EMBL" id="KAL0479409.1"/>
    </source>
</evidence>
<comment type="catalytic activity">
    <reaction evidence="11">
        <text>a 6-O-methyl-2'-deoxyguanosine in DNA + L-cysteinyl-[protein] = S-methyl-L-cysteinyl-[protein] + a 2'-deoxyguanosine in DNA</text>
        <dbReference type="Rhea" id="RHEA:24000"/>
        <dbReference type="Rhea" id="RHEA-COMP:10131"/>
        <dbReference type="Rhea" id="RHEA-COMP:10132"/>
        <dbReference type="Rhea" id="RHEA-COMP:11367"/>
        <dbReference type="Rhea" id="RHEA-COMP:11368"/>
        <dbReference type="ChEBI" id="CHEBI:29950"/>
        <dbReference type="ChEBI" id="CHEBI:82612"/>
        <dbReference type="ChEBI" id="CHEBI:85445"/>
        <dbReference type="ChEBI" id="CHEBI:85448"/>
        <dbReference type="EC" id="2.1.1.63"/>
    </reaction>
</comment>
<keyword evidence="6" id="KW-0808">Transferase</keyword>
<keyword evidence="8" id="KW-0234">DNA repair</keyword>
<dbReference type="EMBL" id="JAOPGA020000552">
    <property type="protein sequence ID" value="KAL0479409.1"/>
    <property type="molecule type" value="Genomic_DNA"/>
</dbReference>
<keyword evidence="14" id="KW-1185">Reference proteome</keyword>
<dbReference type="EC" id="2.1.1.63" evidence="3"/>
<dbReference type="PANTHER" id="PTHR10815">
    <property type="entry name" value="METHYLATED-DNA--PROTEIN-CYSTEINE METHYLTRANSFERASE"/>
    <property type="match status" value="1"/>
</dbReference>
<dbReference type="PANTHER" id="PTHR10815:SF13">
    <property type="entry name" value="METHYLATED-DNA--PROTEIN-CYSTEINE METHYLTRANSFERASE"/>
    <property type="match status" value="1"/>
</dbReference>
<evidence type="ECO:0000256" key="5">
    <source>
        <dbReference type="ARBA" id="ARBA00022603"/>
    </source>
</evidence>
<dbReference type="PROSITE" id="PS00374">
    <property type="entry name" value="MGMT"/>
    <property type="match status" value="1"/>
</dbReference>
<name>A0AAW2YQQ6_9EUKA</name>
<dbReference type="InterPro" id="IPR036388">
    <property type="entry name" value="WH-like_DNA-bd_sf"/>
</dbReference>